<keyword evidence="1" id="KW-0732">Signal</keyword>
<evidence type="ECO:0000313" key="3">
    <source>
        <dbReference type="Proteomes" id="UP000266861"/>
    </source>
</evidence>
<comment type="caution">
    <text evidence="2">The sequence shown here is derived from an EMBL/GenBank/DDBJ whole genome shotgun (WGS) entry which is preliminary data.</text>
</comment>
<evidence type="ECO:0000313" key="2">
    <source>
        <dbReference type="EMBL" id="RHZ60527.1"/>
    </source>
</evidence>
<protein>
    <submittedName>
        <fullName evidence="2">Uncharacterized protein</fullName>
    </submittedName>
</protein>
<organism evidence="2 3">
    <name type="scientific">Diversispora epigaea</name>
    <dbReference type="NCBI Taxonomy" id="1348612"/>
    <lineage>
        <taxon>Eukaryota</taxon>
        <taxon>Fungi</taxon>
        <taxon>Fungi incertae sedis</taxon>
        <taxon>Mucoromycota</taxon>
        <taxon>Glomeromycotina</taxon>
        <taxon>Glomeromycetes</taxon>
        <taxon>Diversisporales</taxon>
        <taxon>Diversisporaceae</taxon>
        <taxon>Diversispora</taxon>
    </lineage>
</organism>
<gene>
    <name evidence="2" type="ORF">Glove_352g4</name>
</gene>
<evidence type="ECO:0000256" key="1">
    <source>
        <dbReference type="SAM" id="SignalP"/>
    </source>
</evidence>
<feature type="chain" id="PRO_5017346691" evidence="1">
    <location>
        <begin position="25"/>
        <end position="127"/>
    </location>
</feature>
<dbReference type="AlphaFoldDB" id="A0A397HC38"/>
<name>A0A397HC38_9GLOM</name>
<dbReference type="OrthoDB" id="2427707at2759"/>
<accession>A0A397HC38</accession>
<dbReference type="EMBL" id="PQFF01000322">
    <property type="protein sequence ID" value="RHZ60527.1"/>
    <property type="molecule type" value="Genomic_DNA"/>
</dbReference>
<keyword evidence="3" id="KW-1185">Reference proteome</keyword>
<feature type="signal peptide" evidence="1">
    <location>
        <begin position="1"/>
        <end position="24"/>
    </location>
</feature>
<dbReference type="Proteomes" id="UP000266861">
    <property type="component" value="Unassembled WGS sequence"/>
</dbReference>
<proteinExistence type="predicted"/>
<sequence>MNQRITFATILIAFSVFFICFTNASPIELSSRYDAAFVDFTNAVTDRITFDQIPGNIVRIVGQFTSEFTNIGKYEIEIPGLKNINPPGAGTLSYDVEGKTLNFFIGKKVKISHNGKVLKRESIKPIG</sequence>
<reference evidence="2 3" key="1">
    <citation type="submission" date="2018-08" db="EMBL/GenBank/DDBJ databases">
        <title>Genome and evolution of the arbuscular mycorrhizal fungus Diversispora epigaea (formerly Glomus versiforme) and its bacterial endosymbionts.</title>
        <authorList>
            <person name="Sun X."/>
            <person name="Fei Z."/>
            <person name="Harrison M."/>
        </authorList>
    </citation>
    <scope>NUCLEOTIDE SEQUENCE [LARGE SCALE GENOMIC DNA]</scope>
    <source>
        <strain evidence="2 3">IT104</strain>
    </source>
</reference>